<evidence type="ECO:0000256" key="2">
    <source>
        <dbReference type="ARBA" id="ARBA00002610"/>
    </source>
</evidence>
<dbReference type="FunFam" id="2.40.10.120:FF:000007">
    <property type="entry name" value="Periplasmic serine endoprotease DegP-like"/>
    <property type="match status" value="1"/>
</dbReference>
<comment type="function">
    <text evidence="2">Might be efficient in the degradation of transiently denatured and unfolded proteins which accumulate in the periplasm following stress conditions.</text>
</comment>
<evidence type="ECO:0000256" key="7">
    <source>
        <dbReference type="ARBA" id="ARBA00022670"/>
    </source>
</evidence>
<evidence type="ECO:0000256" key="12">
    <source>
        <dbReference type="ARBA" id="ARBA00022825"/>
    </source>
</evidence>
<feature type="active site" description="Charge relay system" evidence="15">
    <location>
        <position position="218"/>
    </location>
</feature>
<feature type="domain" description="PDZ" evidence="17">
    <location>
        <begin position="258"/>
        <end position="327"/>
    </location>
</feature>
<comment type="subcellular location">
    <subcellularLocation>
        <location evidence="3">Periplasm</location>
    </subcellularLocation>
</comment>
<evidence type="ECO:0000256" key="3">
    <source>
        <dbReference type="ARBA" id="ARBA00004418"/>
    </source>
</evidence>
<dbReference type="InterPro" id="IPR036034">
    <property type="entry name" value="PDZ_sf"/>
</dbReference>
<evidence type="ECO:0000256" key="14">
    <source>
        <dbReference type="ARBA" id="ARBA00032850"/>
    </source>
</evidence>
<keyword evidence="19" id="KW-1185">Reference proteome</keyword>
<dbReference type="Gene3D" id="2.30.42.10">
    <property type="match status" value="2"/>
</dbReference>
<keyword evidence="11" id="KW-0378">Hydrolase</keyword>
<organism evidence="18 19">
    <name type="scientific">Allopseudospirillum japonicum</name>
    <dbReference type="NCBI Taxonomy" id="64971"/>
    <lineage>
        <taxon>Bacteria</taxon>
        <taxon>Pseudomonadati</taxon>
        <taxon>Pseudomonadota</taxon>
        <taxon>Gammaproteobacteria</taxon>
        <taxon>Oceanospirillales</taxon>
        <taxon>Oceanospirillaceae</taxon>
        <taxon>Allopseudospirillum</taxon>
    </lineage>
</organism>
<feature type="domain" description="PDZ" evidence="17">
    <location>
        <begin position="370"/>
        <end position="456"/>
    </location>
</feature>
<evidence type="ECO:0000256" key="8">
    <source>
        <dbReference type="ARBA" id="ARBA00022729"/>
    </source>
</evidence>
<sequence length="466" mass="50514">MQLAISARRYALFGVLVLAGLMSLVPEVQARSLPDFTELVEEASPAVVNISTTRVVNQRSGLQGFMNPEELPQLFRHFFGDQLPFNLPEGKAVPRQSLGSGFIISEDGYILTNNHVVEEADEIIVRLSDRRELTAKLIGSDPKTDIALLKIEARDLPVVELGKVSRLKVGEWVLAIGSPFGFDHTVTAGIISAMGRSLPNETYVPFIQTDVAINPGNSGGPLFNLKGEVIGINSQIYTRSGGFMGLSFAIPIDVAMNVVEQLKEDGRVVRGWLGVQIQEVDRDLAKSFGLDRPMGALIASVDEQGPAARSGIQSGDIVLEFDGHEISRAGDLPPAVGNLRPGNQAYAKVWREGRLMTLTVEVGARPEENKLATSQSAQNAPLGLIVKTLEEGTHQPRYGVQVERVLEGEAARAGIQVGDVITRLGYTRIRSVQDWQALVGNLASGEVVHLHVVREGRSHFVAIKVD</sequence>
<dbReference type="SUPFAM" id="SSF50156">
    <property type="entry name" value="PDZ domain-like"/>
    <property type="match status" value="2"/>
</dbReference>
<dbReference type="RefSeq" id="WP_093309364.1">
    <property type="nucleotide sequence ID" value="NZ_FNYH01000006.1"/>
</dbReference>
<dbReference type="GO" id="GO:0004252">
    <property type="term" value="F:serine-type endopeptidase activity"/>
    <property type="evidence" value="ECO:0007669"/>
    <property type="project" value="InterPro"/>
</dbReference>
<name>A0A1H6SJQ3_9GAMM</name>
<feature type="binding site" evidence="16">
    <location>
        <begin position="216"/>
        <end position="218"/>
    </location>
    <ligand>
        <name>substrate</name>
    </ligand>
</feature>
<evidence type="ECO:0000259" key="17">
    <source>
        <dbReference type="PROSITE" id="PS50106"/>
    </source>
</evidence>
<keyword evidence="13" id="KW-0346">Stress response</keyword>
<proteinExistence type="inferred from homology"/>
<dbReference type="InterPro" id="IPR001940">
    <property type="entry name" value="Peptidase_S1C"/>
</dbReference>
<evidence type="ECO:0000256" key="16">
    <source>
        <dbReference type="PIRSR" id="PIRSR611782-2"/>
    </source>
</evidence>
<dbReference type="Gene3D" id="2.40.10.120">
    <property type="match status" value="1"/>
</dbReference>
<dbReference type="CDD" id="cd10839">
    <property type="entry name" value="cpPDZ1_DegP-like"/>
    <property type="match status" value="1"/>
</dbReference>
<dbReference type="Pfam" id="PF13180">
    <property type="entry name" value="PDZ_2"/>
    <property type="match status" value="1"/>
</dbReference>
<evidence type="ECO:0000256" key="15">
    <source>
        <dbReference type="PIRSR" id="PIRSR611782-1"/>
    </source>
</evidence>
<protein>
    <recommendedName>
        <fullName evidence="6">Probable periplasmic serine endoprotease DegP-like</fullName>
        <ecNumber evidence="5">3.4.21.107</ecNumber>
    </recommendedName>
    <alternativeName>
        <fullName evidence="14">Protease Do</fullName>
    </alternativeName>
</protein>
<evidence type="ECO:0000256" key="5">
    <source>
        <dbReference type="ARBA" id="ARBA00013035"/>
    </source>
</evidence>
<evidence type="ECO:0000313" key="19">
    <source>
        <dbReference type="Proteomes" id="UP000242999"/>
    </source>
</evidence>
<dbReference type="PANTHER" id="PTHR22939">
    <property type="entry name" value="SERINE PROTEASE FAMILY S1C HTRA-RELATED"/>
    <property type="match status" value="1"/>
</dbReference>
<evidence type="ECO:0000256" key="9">
    <source>
        <dbReference type="ARBA" id="ARBA00022737"/>
    </source>
</evidence>
<dbReference type="SMART" id="SM00228">
    <property type="entry name" value="PDZ"/>
    <property type="match status" value="2"/>
</dbReference>
<dbReference type="GO" id="GO:0006508">
    <property type="term" value="P:proteolysis"/>
    <property type="evidence" value="ECO:0007669"/>
    <property type="project" value="UniProtKB-KW"/>
</dbReference>
<gene>
    <name evidence="18" type="ORF">SAMN05421831_10631</name>
</gene>
<dbReference type="AlphaFoldDB" id="A0A1H6SJQ3"/>
<dbReference type="GO" id="GO:0042597">
    <property type="term" value="C:periplasmic space"/>
    <property type="evidence" value="ECO:0007669"/>
    <property type="project" value="UniProtKB-SubCell"/>
</dbReference>
<keyword evidence="9" id="KW-0677">Repeat</keyword>
<dbReference type="InterPro" id="IPR009003">
    <property type="entry name" value="Peptidase_S1_PA"/>
</dbReference>
<evidence type="ECO:0000256" key="1">
    <source>
        <dbReference type="ARBA" id="ARBA00001772"/>
    </source>
</evidence>
<accession>A0A1H6SJQ3</accession>
<dbReference type="InterPro" id="IPR011782">
    <property type="entry name" value="Pept_S1C_Do"/>
</dbReference>
<feature type="active site" description="Charge relay system" evidence="15">
    <location>
        <position position="115"/>
    </location>
</feature>
<dbReference type="OrthoDB" id="9758917at2"/>
<dbReference type="NCBIfam" id="TIGR02037">
    <property type="entry name" value="degP_htrA_DO"/>
    <property type="match status" value="1"/>
</dbReference>
<dbReference type="InterPro" id="IPR001478">
    <property type="entry name" value="PDZ"/>
</dbReference>
<feature type="active site" description="Charge relay system" evidence="15">
    <location>
        <position position="145"/>
    </location>
</feature>
<evidence type="ECO:0000256" key="4">
    <source>
        <dbReference type="ARBA" id="ARBA00010541"/>
    </source>
</evidence>
<comment type="catalytic activity">
    <reaction evidence="1">
        <text>Acts on substrates that are at least partially unfolded. The cleavage site P1 residue is normally between a pair of hydrophobic residues, such as Val-|-Val.</text>
        <dbReference type="EC" id="3.4.21.107"/>
    </reaction>
</comment>
<evidence type="ECO:0000256" key="10">
    <source>
        <dbReference type="ARBA" id="ARBA00022764"/>
    </source>
</evidence>
<dbReference type="PANTHER" id="PTHR22939:SF130">
    <property type="entry name" value="PERIPLASMIC SERINE ENDOPROTEASE DEGP-LIKE-RELATED"/>
    <property type="match status" value="1"/>
</dbReference>
<evidence type="ECO:0000256" key="11">
    <source>
        <dbReference type="ARBA" id="ARBA00022801"/>
    </source>
</evidence>
<keyword evidence="7 18" id="KW-0645">Protease</keyword>
<evidence type="ECO:0000256" key="13">
    <source>
        <dbReference type="ARBA" id="ARBA00023016"/>
    </source>
</evidence>
<dbReference type="SUPFAM" id="SSF50494">
    <property type="entry name" value="Trypsin-like serine proteases"/>
    <property type="match status" value="1"/>
</dbReference>
<dbReference type="Pfam" id="PF13365">
    <property type="entry name" value="Trypsin_2"/>
    <property type="match status" value="1"/>
</dbReference>
<dbReference type="PRINTS" id="PR00834">
    <property type="entry name" value="PROTEASES2C"/>
</dbReference>
<feature type="binding site" evidence="16">
    <location>
        <position position="115"/>
    </location>
    <ligand>
        <name>substrate</name>
    </ligand>
</feature>
<evidence type="ECO:0000313" key="18">
    <source>
        <dbReference type="EMBL" id="SEI63682.1"/>
    </source>
</evidence>
<comment type="similarity">
    <text evidence="4">Belongs to the peptidase S1C family.</text>
</comment>
<dbReference type="EMBL" id="FNYH01000006">
    <property type="protein sequence ID" value="SEI63682.1"/>
    <property type="molecule type" value="Genomic_DNA"/>
</dbReference>
<dbReference type="STRING" id="64971.SAMN05421831_10631"/>
<keyword evidence="10" id="KW-0574">Periplasm</keyword>
<dbReference type="Proteomes" id="UP000242999">
    <property type="component" value="Unassembled WGS sequence"/>
</dbReference>
<dbReference type="PROSITE" id="PS50106">
    <property type="entry name" value="PDZ"/>
    <property type="match status" value="2"/>
</dbReference>
<keyword evidence="12" id="KW-0720">Serine protease</keyword>
<reference evidence="19" key="1">
    <citation type="submission" date="2016-10" db="EMBL/GenBank/DDBJ databases">
        <authorList>
            <person name="Varghese N."/>
            <person name="Submissions S."/>
        </authorList>
    </citation>
    <scope>NUCLEOTIDE SEQUENCE [LARGE SCALE GENOMIC DNA]</scope>
    <source>
        <strain evidence="19">DSM 7165</strain>
    </source>
</reference>
<feature type="binding site" evidence="16">
    <location>
        <position position="145"/>
    </location>
    <ligand>
        <name>substrate</name>
    </ligand>
</feature>
<keyword evidence="8" id="KW-0732">Signal</keyword>
<dbReference type="Pfam" id="PF00595">
    <property type="entry name" value="PDZ"/>
    <property type="match status" value="1"/>
</dbReference>
<evidence type="ECO:0000256" key="6">
    <source>
        <dbReference type="ARBA" id="ARBA00013958"/>
    </source>
</evidence>
<dbReference type="EC" id="3.4.21.107" evidence="5"/>